<evidence type="ECO:0000313" key="1">
    <source>
        <dbReference type="EMBL" id="KAG0666963.1"/>
    </source>
</evidence>
<reference evidence="1 2" key="1">
    <citation type="submission" date="2020-11" db="EMBL/GenBank/DDBJ databases">
        <title>Kefir isolates.</title>
        <authorList>
            <person name="Marcisauskas S."/>
            <person name="Kim Y."/>
            <person name="Blasche S."/>
        </authorList>
    </citation>
    <scope>NUCLEOTIDE SEQUENCE [LARGE SCALE GENOMIC DNA]</scope>
    <source>
        <strain evidence="1 2">OG2</strain>
    </source>
</reference>
<evidence type="ECO:0008006" key="3">
    <source>
        <dbReference type="Google" id="ProtNLM"/>
    </source>
</evidence>
<gene>
    <name evidence="1" type="ORF">C6P45_000172</name>
</gene>
<protein>
    <recommendedName>
        <fullName evidence="3">Peroxin/Ferlin domain-containing protein</fullName>
    </recommendedName>
</protein>
<evidence type="ECO:0000313" key="2">
    <source>
        <dbReference type="Proteomes" id="UP000750334"/>
    </source>
</evidence>
<dbReference type="EMBL" id="PUHR01000101">
    <property type="protein sequence ID" value="KAG0666963.1"/>
    <property type="molecule type" value="Genomic_DNA"/>
</dbReference>
<sequence>MDFVKILKEFNITVADDIVVENQRGFTIVDYTLYSPHLLIPKIDPPQYQIVYYERDNSGLKDMTKIKFTTLSKKILHSFEQFYPMDFQPDHVTPEDYKWYILVSIKDTDDDGWNYSWFFRHKRWKYKNGFVRRRIWVKLPDMD</sequence>
<proteinExistence type="predicted"/>
<organism evidence="1 2">
    <name type="scientific">Maudiozyma exigua</name>
    <name type="common">Yeast</name>
    <name type="synonym">Kazachstania exigua</name>
    <dbReference type="NCBI Taxonomy" id="34358"/>
    <lineage>
        <taxon>Eukaryota</taxon>
        <taxon>Fungi</taxon>
        <taxon>Dikarya</taxon>
        <taxon>Ascomycota</taxon>
        <taxon>Saccharomycotina</taxon>
        <taxon>Saccharomycetes</taxon>
        <taxon>Saccharomycetales</taxon>
        <taxon>Saccharomycetaceae</taxon>
        <taxon>Maudiozyma</taxon>
    </lineage>
</organism>
<accession>A0A9P6W7Q7</accession>
<dbReference type="Proteomes" id="UP000750334">
    <property type="component" value="Unassembled WGS sequence"/>
</dbReference>
<dbReference type="OrthoDB" id="72441at2759"/>
<dbReference type="AlphaFoldDB" id="A0A9P6W7Q7"/>
<name>A0A9P6W7Q7_MAUEX</name>
<keyword evidence="2" id="KW-1185">Reference proteome</keyword>
<comment type="caution">
    <text evidence="1">The sequence shown here is derived from an EMBL/GenBank/DDBJ whole genome shotgun (WGS) entry which is preliminary data.</text>
</comment>